<dbReference type="Proteomes" id="UP000223606">
    <property type="component" value="Chromosome 1"/>
</dbReference>
<dbReference type="SMART" id="SM00014">
    <property type="entry name" value="acidPPc"/>
    <property type="match status" value="1"/>
</dbReference>
<organism evidence="3 4">
    <name type="scientific">Hartmannibacter diazotrophicus</name>
    <dbReference type="NCBI Taxonomy" id="1482074"/>
    <lineage>
        <taxon>Bacteria</taxon>
        <taxon>Pseudomonadati</taxon>
        <taxon>Pseudomonadota</taxon>
        <taxon>Alphaproteobacteria</taxon>
        <taxon>Hyphomicrobiales</taxon>
        <taxon>Pleomorphomonadaceae</taxon>
        <taxon>Hartmannibacter</taxon>
    </lineage>
</organism>
<feature type="transmembrane region" description="Helical" evidence="1">
    <location>
        <begin position="204"/>
        <end position="221"/>
    </location>
</feature>
<sequence length="233" mass="26589">MYDFFRLFDYPIILALSSISRKSELFDIFVVDTLTKNSFKMLPMVVYIVYESFAGNRTDRNKNFAVFTLLGAFIALVVSRAIQDLSPHHPRPLYAGIEGFVVPFGVPPDFLSDWSSFPSDTAALAFALATAIWFVSRRMGLFFFFWSIVVVSFPRVYAGYHYPSDVFCGALLGIASTVLAHYLFTRRIENLVSFFASRYERVYMLFVVFCLFEVATVFGDLRESAMTLLPLLH</sequence>
<dbReference type="AlphaFoldDB" id="A0A2C9D861"/>
<feature type="transmembrane region" description="Helical" evidence="1">
    <location>
        <begin position="117"/>
        <end position="135"/>
    </location>
</feature>
<keyword evidence="1" id="KW-0472">Membrane</keyword>
<dbReference type="GO" id="GO:0042392">
    <property type="term" value="F:sphingosine-1-phosphate phosphatase activity"/>
    <property type="evidence" value="ECO:0007669"/>
    <property type="project" value="TreeGrafter"/>
</dbReference>
<evidence type="ECO:0000313" key="4">
    <source>
        <dbReference type="Proteomes" id="UP000223606"/>
    </source>
</evidence>
<gene>
    <name evidence="3" type="ORF">HDIA_2828</name>
</gene>
<name>A0A2C9D861_9HYPH</name>
<keyword evidence="1" id="KW-1133">Transmembrane helix</keyword>
<protein>
    <submittedName>
        <fullName evidence="3">PA-phosphatase-like phosphoesterase</fullName>
    </submittedName>
</protein>
<feature type="transmembrane region" description="Helical" evidence="1">
    <location>
        <begin position="142"/>
        <end position="160"/>
    </location>
</feature>
<dbReference type="CDD" id="cd01610">
    <property type="entry name" value="PAP2_like"/>
    <property type="match status" value="1"/>
</dbReference>
<reference evidence="4" key="1">
    <citation type="submission" date="2017-09" db="EMBL/GenBank/DDBJ databases">
        <title>Genome sequence of Nannocystis excedens DSM 71.</title>
        <authorList>
            <person name="Blom J."/>
        </authorList>
    </citation>
    <scope>NUCLEOTIDE SEQUENCE [LARGE SCALE GENOMIC DNA]</scope>
    <source>
        <strain evidence="4">type strain: E19</strain>
    </source>
</reference>
<proteinExistence type="predicted"/>
<keyword evidence="4" id="KW-1185">Reference proteome</keyword>
<feature type="domain" description="Phosphatidic acid phosphatase type 2/haloperoxidase" evidence="2">
    <location>
        <begin position="65"/>
        <end position="181"/>
    </location>
</feature>
<evidence type="ECO:0000259" key="2">
    <source>
        <dbReference type="SMART" id="SM00014"/>
    </source>
</evidence>
<dbReference type="InterPro" id="IPR036938">
    <property type="entry name" value="PAP2/HPO_sf"/>
</dbReference>
<dbReference type="SUPFAM" id="SSF48317">
    <property type="entry name" value="Acid phosphatase/Vanadium-dependent haloperoxidase"/>
    <property type="match status" value="1"/>
</dbReference>
<dbReference type="Gene3D" id="1.20.144.10">
    <property type="entry name" value="Phosphatidic acid phosphatase type 2/haloperoxidase"/>
    <property type="match status" value="1"/>
</dbReference>
<evidence type="ECO:0000256" key="1">
    <source>
        <dbReference type="SAM" id="Phobius"/>
    </source>
</evidence>
<dbReference type="Pfam" id="PF01569">
    <property type="entry name" value="PAP2"/>
    <property type="match status" value="1"/>
</dbReference>
<dbReference type="PANTHER" id="PTHR14969:SF13">
    <property type="entry name" value="AT30094P"/>
    <property type="match status" value="1"/>
</dbReference>
<dbReference type="PANTHER" id="PTHR14969">
    <property type="entry name" value="SPHINGOSINE-1-PHOSPHATE PHOSPHOHYDROLASE"/>
    <property type="match status" value="1"/>
</dbReference>
<feature type="transmembrane region" description="Helical" evidence="1">
    <location>
        <begin position="64"/>
        <end position="82"/>
    </location>
</feature>
<dbReference type="EMBL" id="LT960614">
    <property type="protein sequence ID" value="SON56369.1"/>
    <property type="molecule type" value="Genomic_DNA"/>
</dbReference>
<keyword evidence="1" id="KW-0812">Transmembrane</keyword>
<dbReference type="InterPro" id="IPR000326">
    <property type="entry name" value="PAP2/HPO"/>
</dbReference>
<feature type="transmembrane region" description="Helical" evidence="1">
    <location>
        <begin position="166"/>
        <end position="184"/>
    </location>
</feature>
<dbReference type="KEGG" id="hdi:HDIA_2828"/>
<evidence type="ECO:0000313" key="3">
    <source>
        <dbReference type="EMBL" id="SON56369.1"/>
    </source>
</evidence>
<accession>A0A2C9D861</accession>